<feature type="transmembrane region" description="Helical" evidence="1">
    <location>
        <begin position="227"/>
        <end position="244"/>
    </location>
</feature>
<keyword evidence="3" id="KW-1185">Reference proteome</keyword>
<evidence type="ECO:0000313" key="3">
    <source>
        <dbReference type="Proteomes" id="UP001044222"/>
    </source>
</evidence>
<proteinExistence type="predicted"/>
<feature type="transmembrane region" description="Helical" evidence="1">
    <location>
        <begin position="200"/>
        <end position="220"/>
    </location>
</feature>
<accession>A0A9D3MAE6</accession>
<feature type="transmembrane region" description="Helical" evidence="1">
    <location>
        <begin position="311"/>
        <end position="329"/>
    </location>
</feature>
<comment type="caution">
    <text evidence="2">The sequence shown here is derived from an EMBL/GenBank/DDBJ whole genome shotgun (WGS) entry which is preliminary data.</text>
</comment>
<organism evidence="2 3">
    <name type="scientific">Anguilla anguilla</name>
    <name type="common">European freshwater eel</name>
    <name type="synonym">Muraena anguilla</name>
    <dbReference type="NCBI Taxonomy" id="7936"/>
    <lineage>
        <taxon>Eukaryota</taxon>
        <taxon>Metazoa</taxon>
        <taxon>Chordata</taxon>
        <taxon>Craniata</taxon>
        <taxon>Vertebrata</taxon>
        <taxon>Euteleostomi</taxon>
        <taxon>Actinopterygii</taxon>
        <taxon>Neopterygii</taxon>
        <taxon>Teleostei</taxon>
        <taxon>Anguilliformes</taxon>
        <taxon>Anguillidae</taxon>
        <taxon>Anguilla</taxon>
    </lineage>
</organism>
<keyword evidence="1" id="KW-0472">Membrane</keyword>
<dbReference type="Proteomes" id="UP001044222">
    <property type="component" value="Chromosome 7"/>
</dbReference>
<dbReference type="AlphaFoldDB" id="A0A9D3MAE6"/>
<keyword evidence="1" id="KW-0812">Transmembrane</keyword>
<name>A0A9D3MAE6_ANGAN</name>
<evidence type="ECO:0000313" key="2">
    <source>
        <dbReference type="EMBL" id="KAG5845431.1"/>
    </source>
</evidence>
<sequence>MCGPEFPVSPHVRALNFSVSPHVRALNFSVSPHVRALNFSVSPHVRALNFSVSPHVRALSFPCVARCAGPEFPVSPDVRVLSFPVSPDVRVLSFPVSPDVRALSFPRVARVLSSPESPRVARVLPSPESPRVARVLPSPESPRVARVLPSPVSPVARVLPSPVSPVPEFCPESPVFCFPVPALQFTPSQGRPPGTSGAVPWGYCQGSVVFCCFPLVVLRWAARWRHLGLCSVNCFIVFYYPIISCVVSRVPLPLCGLIVHRALLCLVCVSLFKSPSPQTQALEPLVWFVCLATCLYLFLPDSCLPVVCLPVPYLPSFSSFLGFCIFVLFF</sequence>
<keyword evidence="1" id="KW-1133">Transmembrane helix</keyword>
<gene>
    <name evidence="2" type="ORF">ANANG_G00139010</name>
</gene>
<dbReference type="EMBL" id="JAFIRN010000007">
    <property type="protein sequence ID" value="KAG5845431.1"/>
    <property type="molecule type" value="Genomic_DNA"/>
</dbReference>
<evidence type="ECO:0000256" key="1">
    <source>
        <dbReference type="SAM" id="Phobius"/>
    </source>
</evidence>
<protein>
    <submittedName>
        <fullName evidence="2">Uncharacterized protein</fullName>
    </submittedName>
</protein>
<reference evidence="2" key="1">
    <citation type="submission" date="2021-01" db="EMBL/GenBank/DDBJ databases">
        <title>A chromosome-scale assembly of European eel, Anguilla anguilla.</title>
        <authorList>
            <person name="Henkel C."/>
            <person name="Jong-Raadsen S.A."/>
            <person name="Dufour S."/>
            <person name="Weltzien F.-A."/>
            <person name="Palstra A.P."/>
            <person name="Pelster B."/>
            <person name="Spaink H.P."/>
            <person name="Van Den Thillart G.E."/>
            <person name="Jansen H."/>
            <person name="Zahm M."/>
            <person name="Klopp C."/>
            <person name="Cedric C."/>
            <person name="Louis A."/>
            <person name="Berthelot C."/>
            <person name="Parey E."/>
            <person name="Roest Crollius H."/>
            <person name="Montfort J."/>
            <person name="Robinson-Rechavi M."/>
            <person name="Bucao C."/>
            <person name="Bouchez O."/>
            <person name="Gislard M."/>
            <person name="Lluch J."/>
            <person name="Milhes M."/>
            <person name="Lampietro C."/>
            <person name="Lopez Roques C."/>
            <person name="Donnadieu C."/>
            <person name="Braasch I."/>
            <person name="Desvignes T."/>
            <person name="Postlethwait J."/>
            <person name="Bobe J."/>
            <person name="Guiguen Y."/>
            <person name="Dirks R."/>
        </authorList>
    </citation>
    <scope>NUCLEOTIDE SEQUENCE</scope>
    <source>
        <strain evidence="2">Tag_6206</strain>
        <tissue evidence="2">Liver</tissue>
    </source>
</reference>
<feature type="transmembrane region" description="Helical" evidence="1">
    <location>
        <begin position="281"/>
        <end position="299"/>
    </location>
</feature>